<dbReference type="AlphaFoldDB" id="A0A9X7P6H9"/>
<evidence type="ECO:0000313" key="2">
    <source>
        <dbReference type="Proteomes" id="UP000239430"/>
    </source>
</evidence>
<evidence type="ECO:0000313" key="1">
    <source>
        <dbReference type="EMBL" id="PRR73552.1"/>
    </source>
</evidence>
<gene>
    <name evidence="1" type="ORF">MOST_14000</name>
</gene>
<dbReference type="EMBL" id="PVXL01000040">
    <property type="protein sequence ID" value="PRR73552.1"/>
    <property type="molecule type" value="Genomic_DNA"/>
</dbReference>
<keyword evidence="2" id="KW-1185">Reference proteome</keyword>
<reference evidence="1 2" key="1">
    <citation type="submission" date="2018-03" db="EMBL/GenBank/DDBJ databases">
        <title>Genome sequence of Moorella stamsii DSM 26217.</title>
        <authorList>
            <person name="Poehlein A."/>
            <person name="Daniel R."/>
        </authorList>
    </citation>
    <scope>NUCLEOTIDE SEQUENCE [LARGE SCALE GENOMIC DNA]</scope>
    <source>
        <strain evidence="2">DSM 26217</strain>
    </source>
</reference>
<organism evidence="1 2">
    <name type="scientific">Neomoorella stamsii</name>
    <dbReference type="NCBI Taxonomy" id="1266720"/>
    <lineage>
        <taxon>Bacteria</taxon>
        <taxon>Bacillati</taxon>
        <taxon>Bacillota</taxon>
        <taxon>Clostridia</taxon>
        <taxon>Neomoorellales</taxon>
        <taxon>Neomoorellaceae</taxon>
        <taxon>Neomoorella</taxon>
    </lineage>
</organism>
<protein>
    <submittedName>
        <fullName evidence="1">Uncharacterized protein</fullName>
    </submittedName>
</protein>
<proteinExistence type="predicted"/>
<comment type="caution">
    <text evidence="1">The sequence shown here is derived from an EMBL/GenBank/DDBJ whole genome shotgun (WGS) entry which is preliminary data.</text>
</comment>
<sequence>MLAGSGNFTHDFEIVKAFLANVAAYPVGTLVQLNSGDVGVVTGTARGHSHRPRVRLLYRPSGEPYREQLTLDLAVEMDYYVSHLLPAEALLPLTCDLKVAEGDNEGYRVL</sequence>
<dbReference type="Proteomes" id="UP000239430">
    <property type="component" value="Unassembled WGS sequence"/>
</dbReference>
<dbReference type="RefSeq" id="WP_054938165.1">
    <property type="nucleotide sequence ID" value="NZ_PVXL01000040.1"/>
</dbReference>
<name>A0A9X7P6H9_9FIRM</name>
<accession>A0A9X7P6H9</accession>